<protein>
    <submittedName>
        <fullName evidence="1">Uncharacterized protein</fullName>
    </submittedName>
</protein>
<reference evidence="1 2" key="1">
    <citation type="submission" date="2016-01" db="EMBL/GenBank/DDBJ databases">
        <authorList>
            <person name="Oliw E.H."/>
        </authorList>
    </citation>
    <scope>NUCLEOTIDE SEQUENCE [LARGE SCALE GENOMIC DNA]</scope>
    <source>
        <strain evidence="1 2">KA00635</strain>
    </source>
</reference>
<dbReference type="Proteomes" id="UP000070422">
    <property type="component" value="Unassembled WGS sequence"/>
</dbReference>
<organism evidence="1 2">
    <name type="scientific">Aerococcus christensenii</name>
    <dbReference type="NCBI Taxonomy" id="87541"/>
    <lineage>
        <taxon>Bacteria</taxon>
        <taxon>Bacillati</taxon>
        <taxon>Bacillota</taxon>
        <taxon>Bacilli</taxon>
        <taxon>Lactobacillales</taxon>
        <taxon>Aerococcaceae</taxon>
        <taxon>Aerococcus</taxon>
    </lineage>
</organism>
<accession>A0A133Y3C0</accession>
<dbReference type="AlphaFoldDB" id="A0A133Y3C0"/>
<proteinExistence type="predicted"/>
<gene>
    <name evidence="1" type="ORF">HMPREF3187_00408</name>
</gene>
<dbReference type="EMBL" id="LSCQ01000020">
    <property type="protein sequence ID" value="KXB37692.1"/>
    <property type="molecule type" value="Genomic_DNA"/>
</dbReference>
<evidence type="ECO:0000313" key="2">
    <source>
        <dbReference type="Proteomes" id="UP000070422"/>
    </source>
</evidence>
<dbReference type="PATRIC" id="fig|87541.4.peg.412"/>
<evidence type="ECO:0000313" key="1">
    <source>
        <dbReference type="EMBL" id="KXB37692.1"/>
    </source>
</evidence>
<comment type="caution">
    <text evidence="1">The sequence shown here is derived from an EMBL/GenBank/DDBJ whole genome shotgun (WGS) entry which is preliminary data.</text>
</comment>
<name>A0A133Y3C0_9LACT</name>
<sequence>MNSPFFILGFYYNVFLSKEKTFSSNLLLQKHLFFRKPQQMHLASKKLFLTNFLLIK</sequence>